<keyword evidence="8" id="KW-1185">Reference proteome</keyword>
<name>A0ABS7DP69_9FIRM</name>
<dbReference type="InterPro" id="IPR022791">
    <property type="entry name" value="L-PG_synthase/AglD"/>
</dbReference>
<dbReference type="EMBL" id="JAGFNZ010000003">
    <property type="protein sequence ID" value="MBW7573100.1"/>
    <property type="molecule type" value="Genomic_DNA"/>
</dbReference>
<feature type="transmembrane region" description="Helical" evidence="6">
    <location>
        <begin position="315"/>
        <end position="335"/>
    </location>
</feature>
<evidence type="ECO:0000256" key="4">
    <source>
        <dbReference type="ARBA" id="ARBA00022989"/>
    </source>
</evidence>
<keyword evidence="2" id="KW-1003">Cell membrane</keyword>
<evidence type="ECO:0000256" key="1">
    <source>
        <dbReference type="ARBA" id="ARBA00004651"/>
    </source>
</evidence>
<dbReference type="Pfam" id="PF03706">
    <property type="entry name" value="LPG_synthase_TM"/>
    <property type="match status" value="1"/>
</dbReference>
<feature type="transmembrane region" description="Helical" evidence="6">
    <location>
        <begin position="46"/>
        <end position="66"/>
    </location>
</feature>
<dbReference type="EC" id="2.3.2.3" evidence="6"/>
<dbReference type="NCBIfam" id="TIGR00374">
    <property type="entry name" value="flippase-like domain"/>
    <property type="match status" value="1"/>
</dbReference>
<dbReference type="PANTHER" id="PTHR37693:SF1">
    <property type="entry name" value="INTEGRAL MEMBRANE PROTEIN"/>
    <property type="match status" value="1"/>
</dbReference>
<dbReference type="PANTHER" id="PTHR37693">
    <property type="entry name" value="PHOSPHATIDYLGLYCEROL LYSYLTRANSFERASE"/>
    <property type="match status" value="1"/>
</dbReference>
<evidence type="ECO:0000256" key="2">
    <source>
        <dbReference type="ARBA" id="ARBA00022475"/>
    </source>
</evidence>
<evidence type="ECO:0000256" key="3">
    <source>
        <dbReference type="ARBA" id="ARBA00022692"/>
    </source>
</evidence>
<comment type="catalytic activity">
    <reaction evidence="6">
        <text>L-lysyl-tRNA(Lys) + a 1,2-diacyl-sn-glycero-3-phospho-(1'-sn-glycerol) = a 1,2-diacyl-sn-glycero-3-phospho-1'-(3'-O-L-lysyl)-sn-glycerol + tRNA(Lys)</text>
        <dbReference type="Rhea" id="RHEA:10668"/>
        <dbReference type="Rhea" id="RHEA-COMP:9696"/>
        <dbReference type="Rhea" id="RHEA-COMP:9697"/>
        <dbReference type="ChEBI" id="CHEBI:64716"/>
        <dbReference type="ChEBI" id="CHEBI:75792"/>
        <dbReference type="ChEBI" id="CHEBI:78442"/>
        <dbReference type="ChEBI" id="CHEBI:78529"/>
        <dbReference type="EC" id="2.3.2.3"/>
    </reaction>
</comment>
<keyword evidence="6" id="KW-0443">Lipid metabolism</keyword>
<keyword evidence="3 6" id="KW-0812">Transmembrane</keyword>
<comment type="function">
    <text evidence="6">Catalyzes the transfer of a lysyl group from L-lysyl-tRNA(Lys) to membrane-bound phosphatidylglycerol (PG), which produces lysylphosphatidylglycerol (LPG), a major component of the bacterial membrane with a positive net charge. LPG synthesis contributes to bacterial virulence as it is involved in the resistance mechanism against cationic antimicrobial peptides (CAMP) produces by the host's immune system (defensins, cathelicidins) and by the competing microorganisms.</text>
</comment>
<proteinExistence type="inferred from homology"/>
<protein>
    <recommendedName>
        <fullName evidence="6">Phosphatidylglycerol lysyltransferase</fullName>
        <ecNumber evidence="6">2.3.2.3</ecNumber>
    </recommendedName>
    <alternativeName>
        <fullName evidence="6">Lysylphosphatidylglycerol synthase</fullName>
    </alternativeName>
</protein>
<keyword evidence="5 6" id="KW-0472">Membrane</keyword>
<feature type="transmembrane region" description="Helical" evidence="6">
    <location>
        <begin position="158"/>
        <end position="180"/>
    </location>
</feature>
<evidence type="ECO:0000313" key="7">
    <source>
        <dbReference type="EMBL" id="MBW7573100.1"/>
    </source>
</evidence>
<sequence length="347" mass="39418">MSESRDTPSKIFQMVLFALTLGLLSYFCISDNNLMTLLCSLPLLNPYWLMGAFGCVMLSWMMESFVTKNLVAASYKEEYSFRHAFKVTMVGQYFNLVSPFAAAGQPMQVLALTRQGVTSGIALSALVRKFLVYQISVTVYSMAVILMKYSFFRSKIQGFMALAVAGFLCQCAVVVLLLLFSYSPAFTTKLIHGCVWVFTKLHIVKNPRQADEKVKSQLEYYTKNNREMLGNRRMKVRVYGYTVVQLTAVFAVPFFIYKAFHSPGAPVVDMIAAQSFVTMISTYTPLPGAAGAAEGSFLVIFRIFFREELLRQAMLLWRFIAYYFCIIVGAFFAGMDRKKRRRFRHGE</sequence>
<keyword evidence="6" id="KW-0808">Transferase</keyword>
<evidence type="ECO:0000313" key="8">
    <source>
        <dbReference type="Proteomes" id="UP000719942"/>
    </source>
</evidence>
<comment type="caution">
    <text evidence="7">The sequence shown here is derived from an EMBL/GenBank/DDBJ whole genome shotgun (WGS) entry which is preliminary data.</text>
</comment>
<organism evidence="7 8">
    <name type="scientific">Caproiciproducens faecalis</name>
    <dbReference type="NCBI Taxonomy" id="2820301"/>
    <lineage>
        <taxon>Bacteria</taxon>
        <taxon>Bacillati</taxon>
        <taxon>Bacillota</taxon>
        <taxon>Clostridia</taxon>
        <taxon>Eubacteriales</taxon>
        <taxon>Acutalibacteraceae</taxon>
        <taxon>Caproiciproducens</taxon>
    </lineage>
</organism>
<reference evidence="7 8" key="1">
    <citation type="submission" date="2021-03" db="EMBL/GenBank/DDBJ databases">
        <title>Caproiciproducens sp. nov. isolated from feces of cow.</title>
        <authorList>
            <person name="Choi J.-Y."/>
        </authorList>
    </citation>
    <scope>NUCLEOTIDE SEQUENCE [LARGE SCALE GENOMIC DNA]</scope>
    <source>
        <strain evidence="7 8">AGMB10547</strain>
    </source>
</reference>
<accession>A0ABS7DP69</accession>
<feature type="transmembrane region" description="Helical" evidence="6">
    <location>
        <begin position="130"/>
        <end position="152"/>
    </location>
</feature>
<evidence type="ECO:0000256" key="6">
    <source>
        <dbReference type="RuleBase" id="RU363042"/>
    </source>
</evidence>
<feature type="transmembrane region" description="Helical" evidence="6">
    <location>
        <begin position="238"/>
        <end position="260"/>
    </location>
</feature>
<dbReference type="RefSeq" id="WP_219965498.1">
    <property type="nucleotide sequence ID" value="NZ_JAGFNZ010000003.1"/>
</dbReference>
<dbReference type="Proteomes" id="UP000719942">
    <property type="component" value="Unassembled WGS sequence"/>
</dbReference>
<comment type="similarity">
    <text evidence="6">Belongs to the LPG synthase family.</text>
</comment>
<evidence type="ECO:0000256" key="5">
    <source>
        <dbReference type="ARBA" id="ARBA00023136"/>
    </source>
</evidence>
<comment type="subcellular location">
    <subcellularLocation>
        <location evidence="1 6">Cell membrane</location>
        <topology evidence="1 6">Multi-pass membrane protein</topology>
    </subcellularLocation>
</comment>
<keyword evidence="6" id="KW-0046">Antibiotic resistance</keyword>
<keyword evidence="4 6" id="KW-1133">Transmembrane helix</keyword>
<gene>
    <name evidence="6" type="primary">mprF</name>
    <name evidence="7" type="ORF">J5W02_09770</name>
</gene>